<accession>A0A285S4V3</accession>
<dbReference type="AlphaFoldDB" id="A0A285S4V3"/>
<dbReference type="Proteomes" id="UP000219111">
    <property type="component" value="Unassembled WGS sequence"/>
</dbReference>
<evidence type="ECO:0000313" key="3">
    <source>
        <dbReference type="Proteomes" id="UP000219111"/>
    </source>
</evidence>
<feature type="region of interest" description="Disordered" evidence="1">
    <location>
        <begin position="115"/>
        <end position="140"/>
    </location>
</feature>
<keyword evidence="3" id="KW-1185">Reference proteome</keyword>
<reference evidence="3" key="1">
    <citation type="submission" date="2017-08" db="EMBL/GenBank/DDBJ databases">
        <authorList>
            <person name="Varghese N."/>
            <person name="Submissions S."/>
        </authorList>
    </citation>
    <scope>NUCLEOTIDE SEQUENCE [LARGE SCALE GENOMIC DNA]</scope>
    <source>
        <strain evidence="3">JA276</strain>
    </source>
</reference>
<gene>
    <name evidence="2" type="ORF">SAMN05877831_10390</name>
</gene>
<dbReference type="EMBL" id="OBMT01000003">
    <property type="protein sequence ID" value="SOC02149.1"/>
    <property type="molecule type" value="Genomic_DNA"/>
</dbReference>
<name>A0A285S4V3_9RHOB</name>
<evidence type="ECO:0000313" key="2">
    <source>
        <dbReference type="EMBL" id="SOC02149.1"/>
    </source>
</evidence>
<sequence length="140" mass="14885">MAKNGASPDDAALTRLQILALDRALSDVVLRSECLSLRAKDQLAAMKRKLRAMRIELEISYRLPEIGALRVLPAGYPCAGNSHPEHVTPLNIRASLNKAGGLTSCAVPEDPARVLPGTLPHAGNSHPVSGQRGIKIPPSD</sequence>
<evidence type="ECO:0000256" key="1">
    <source>
        <dbReference type="SAM" id="MobiDB-lite"/>
    </source>
</evidence>
<protein>
    <submittedName>
        <fullName evidence="2">Uncharacterized protein</fullName>
    </submittedName>
</protein>
<organism evidence="2 3">
    <name type="scientific">Rhodobacter maris</name>
    <dbReference type="NCBI Taxonomy" id="446682"/>
    <lineage>
        <taxon>Bacteria</taxon>
        <taxon>Pseudomonadati</taxon>
        <taxon>Pseudomonadota</taxon>
        <taxon>Alphaproteobacteria</taxon>
        <taxon>Rhodobacterales</taxon>
        <taxon>Rhodobacter group</taxon>
        <taxon>Rhodobacter</taxon>
    </lineage>
</organism>
<proteinExistence type="predicted"/>